<dbReference type="AlphaFoldDB" id="A9HXV1"/>
<dbReference type="GO" id="GO:0003700">
    <property type="term" value="F:DNA-binding transcription factor activity"/>
    <property type="evidence" value="ECO:0007669"/>
    <property type="project" value="TreeGrafter"/>
</dbReference>
<dbReference type="Pfam" id="PF01614">
    <property type="entry name" value="IclR_C"/>
    <property type="match status" value="1"/>
</dbReference>
<dbReference type="Gene3D" id="3.30.450.40">
    <property type="match status" value="1"/>
</dbReference>
<dbReference type="Gene3D" id="1.10.10.10">
    <property type="entry name" value="Winged helix-like DNA-binding domain superfamily/Winged helix DNA-binding domain"/>
    <property type="match status" value="1"/>
</dbReference>
<dbReference type="PROSITE" id="PS51077">
    <property type="entry name" value="HTH_ICLR"/>
    <property type="match status" value="1"/>
</dbReference>
<dbReference type="InterPro" id="IPR036390">
    <property type="entry name" value="WH_DNA-bd_sf"/>
</dbReference>
<dbReference type="InterPro" id="IPR050707">
    <property type="entry name" value="HTH_MetabolicPath_Reg"/>
</dbReference>
<proteinExistence type="predicted"/>
<dbReference type="GO" id="GO:0003677">
    <property type="term" value="F:DNA binding"/>
    <property type="evidence" value="ECO:0007669"/>
    <property type="project" value="UniProtKB-KW"/>
</dbReference>
<feature type="domain" description="HTH iclR-type" evidence="4">
    <location>
        <begin position="32"/>
        <end position="94"/>
    </location>
</feature>
<dbReference type="SMART" id="SM00346">
    <property type="entry name" value="HTH_ICLR"/>
    <property type="match status" value="1"/>
</dbReference>
<dbReference type="InterPro" id="IPR005471">
    <property type="entry name" value="Tscrpt_reg_IclR_N"/>
</dbReference>
<reference evidence="6 7" key="1">
    <citation type="journal article" date="2008" name="BMC Genomics">
        <title>The missing link: Bordetella petrii is endowed with both the metabolic versatility of environmental bacteria and virulence traits of pathogenic Bordetellae.</title>
        <authorList>
            <person name="Gross R."/>
            <person name="Guzman C.A."/>
            <person name="Sebaihia M."/>
            <person name="Martins Dos Santos V.A."/>
            <person name="Pieper D.H."/>
            <person name="Koebnik R."/>
            <person name="Lechner M."/>
            <person name="Bartels D."/>
            <person name="Buhrmester J."/>
            <person name="Choudhuri J.V."/>
            <person name="Ebensen T."/>
            <person name="Gaigalat L."/>
            <person name="Herrmann S."/>
            <person name="Khachane A.N."/>
            <person name="Larisch C."/>
            <person name="Link S."/>
            <person name="Linke B."/>
            <person name="Meyer F."/>
            <person name="Mormann S."/>
            <person name="Nakunst D."/>
            <person name="Rueckert C."/>
            <person name="Schneiker-Bekel S."/>
            <person name="Schulze K."/>
            <person name="Vorhoelter F.J."/>
            <person name="Yevsa T."/>
            <person name="Engle J.T."/>
            <person name="Goldman W.E."/>
            <person name="Puehler A."/>
            <person name="Goebel U.B."/>
            <person name="Goesmann A."/>
            <person name="Bloecker H."/>
            <person name="Kaiser O."/>
            <person name="Martinez-Arias R."/>
        </authorList>
    </citation>
    <scope>NUCLEOTIDE SEQUENCE [LARGE SCALE GENOMIC DNA]</scope>
    <source>
        <strain evidence="7">ATCC BAA-461 / DSM 12804 / CCUG 43448 / CIP 107267 / Se-1111R</strain>
    </source>
</reference>
<sequence length="279" mass="30763">MPAPTQRNRKVSAISLPGLVNPHDLSSDRQFSMNLARGLEVLRAFTASAPLLGNREIADRTGLPKPTVSRLTYTLTLLGYLSRDPQLQKYRLGPGVLALGHPLLASMHVRQLAKPVMEALARTTGCTVNLGIRDRDNVVYIDSVRADSANQHLPDIGTSRPLLASSIGRALILAYPAAERTAILNYLKVQNRAYFEQYRGVWEADLKRFAAGGYCHSKGDWQKDIHAVAVPIRRPHGEPPLALNCTIAAHRVQKDKLVHEVVPLLKEAVHKLAFEQGLN</sequence>
<dbReference type="SUPFAM" id="SSF46785">
    <property type="entry name" value="Winged helix' DNA-binding domain"/>
    <property type="match status" value="1"/>
</dbReference>
<dbReference type="GO" id="GO:0045892">
    <property type="term" value="P:negative regulation of DNA-templated transcription"/>
    <property type="evidence" value="ECO:0007669"/>
    <property type="project" value="TreeGrafter"/>
</dbReference>
<dbReference type="InterPro" id="IPR036388">
    <property type="entry name" value="WH-like_DNA-bd_sf"/>
</dbReference>
<dbReference type="Pfam" id="PF09339">
    <property type="entry name" value="HTH_IclR"/>
    <property type="match status" value="1"/>
</dbReference>
<dbReference type="STRING" id="94624.Bpet0265"/>
<keyword evidence="2" id="KW-0238">DNA-binding</keyword>
<evidence type="ECO:0000313" key="6">
    <source>
        <dbReference type="EMBL" id="CAP40596.1"/>
    </source>
</evidence>
<dbReference type="InterPro" id="IPR029016">
    <property type="entry name" value="GAF-like_dom_sf"/>
</dbReference>
<keyword evidence="7" id="KW-1185">Reference proteome</keyword>
<evidence type="ECO:0000259" key="5">
    <source>
        <dbReference type="PROSITE" id="PS51078"/>
    </source>
</evidence>
<evidence type="ECO:0000256" key="3">
    <source>
        <dbReference type="ARBA" id="ARBA00023163"/>
    </source>
</evidence>
<evidence type="ECO:0000256" key="1">
    <source>
        <dbReference type="ARBA" id="ARBA00023015"/>
    </source>
</evidence>
<evidence type="ECO:0000259" key="4">
    <source>
        <dbReference type="PROSITE" id="PS51077"/>
    </source>
</evidence>
<dbReference type="InterPro" id="IPR014757">
    <property type="entry name" value="Tscrpt_reg_IclR_C"/>
</dbReference>
<keyword evidence="1" id="KW-0805">Transcription regulation</keyword>
<dbReference type="PANTHER" id="PTHR30136">
    <property type="entry name" value="HELIX-TURN-HELIX TRANSCRIPTIONAL REGULATOR, ICLR FAMILY"/>
    <property type="match status" value="1"/>
</dbReference>
<dbReference type="EMBL" id="AM902716">
    <property type="protein sequence ID" value="CAP40596.1"/>
    <property type="molecule type" value="Genomic_DNA"/>
</dbReference>
<dbReference type="SUPFAM" id="SSF55781">
    <property type="entry name" value="GAF domain-like"/>
    <property type="match status" value="1"/>
</dbReference>
<name>A9HXV1_BORPD</name>
<dbReference type="KEGG" id="bpt:Bpet0265"/>
<dbReference type="eggNOG" id="COG1414">
    <property type="taxonomic scope" value="Bacteria"/>
</dbReference>
<evidence type="ECO:0000256" key="2">
    <source>
        <dbReference type="ARBA" id="ARBA00023125"/>
    </source>
</evidence>
<dbReference type="PROSITE" id="PS51078">
    <property type="entry name" value="ICLR_ED"/>
    <property type="match status" value="1"/>
</dbReference>
<organism evidence="6 7">
    <name type="scientific">Bordetella petrii (strain ATCC BAA-461 / DSM 12804 / CCUG 43448 / CIP 107267 / Se-1111R)</name>
    <dbReference type="NCBI Taxonomy" id="340100"/>
    <lineage>
        <taxon>Bacteria</taxon>
        <taxon>Pseudomonadati</taxon>
        <taxon>Pseudomonadota</taxon>
        <taxon>Betaproteobacteria</taxon>
        <taxon>Burkholderiales</taxon>
        <taxon>Alcaligenaceae</taxon>
        <taxon>Bordetella</taxon>
    </lineage>
</organism>
<dbReference type="Proteomes" id="UP000001225">
    <property type="component" value="Chromosome"/>
</dbReference>
<accession>A9HXV1</accession>
<evidence type="ECO:0000313" key="7">
    <source>
        <dbReference type="Proteomes" id="UP000001225"/>
    </source>
</evidence>
<dbReference type="PANTHER" id="PTHR30136:SF33">
    <property type="entry name" value="TRANSCRIPTIONAL REGULATORY PROTEIN"/>
    <property type="match status" value="1"/>
</dbReference>
<protein>
    <submittedName>
        <fullName evidence="6">Transcriptional regulator, IclR family</fullName>
    </submittedName>
</protein>
<gene>
    <name evidence="6" type="ordered locus">Bpet0265</name>
</gene>
<keyword evidence="3" id="KW-0804">Transcription</keyword>
<feature type="domain" description="IclR-ED" evidence="5">
    <location>
        <begin position="95"/>
        <end position="278"/>
    </location>
</feature>